<organism evidence="1 2">
    <name type="scientific">Schistosoma margrebowiei</name>
    <dbReference type="NCBI Taxonomy" id="48269"/>
    <lineage>
        <taxon>Eukaryota</taxon>
        <taxon>Metazoa</taxon>
        <taxon>Spiralia</taxon>
        <taxon>Lophotrochozoa</taxon>
        <taxon>Platyhelminthes</taxon>
        <taxon>Trematoda</taxon>
        <taxon>Digenea</taxon>
        <taxon>Strigeidida</taxon>
        <taxon>Schistosomatoidea</taxon>
        <taxon>Schistosomatidae</taxon>
        <taxon>Schistosoma</taxon>
    </lineage>
</organism>
<name>A0A183MQR5_9TREM</name>
<reference evidence="1 2" key="1">
    <citation type="submission" date="2018-11" db="EMBL/GenBank/DDBJ databases">
        <authorList>
            <consortium name="Pathogen Informatics"/>
        </authorList>
    </citation>
    <scope>NUCLEOTIDE SEQUENCE [LARGE SCALE GENOMIC DNA]</scope>
    <source>
        <strain evidence="1 2">Zambia</strain>
    </source>
</reference>
<dbReference type="PANTHER" id="PTHR47027">
    <property type="entry name" value="REVERSE TRANSCRIPTASE DOMAIN-CONTAINING PROTEIN"/>
    <property type="match status" value="1"/>
</dbReference>
<keyword evidence="2" id="KW-1185">Reference proteome</keyword>
<gene>
    <name evidence="1" type="ORF">SMRZ_LOCUS18390</name>
</gene>
<dbReference type="Proteomes" id="UP000277204">
    <property type="component" value="Unassembled WGS sequence"/>
</dbReference>
<dbReference type="EMBL" id="UZAI01017640">
    <property type="protein sequence ID" value="VDP27720.1"/>
    <property type="molecule type" value="Genomic_DNA"/>
</dbReference>
<evidence type="ECO:0000313" key="2">
    <source>
        <dbReference type="Proteomes" id="UP000277204"/>
    </source>
</evidence>
<proteinExistence type="predicted"/>
<evidence type="ECO:0000313" key="1">
    <source>
        <dbReference type="EMBL" id="VDP27720.1"/>
    </source>
</evidence>
<dbReference type="InterPro" id="IPR045609">
    <property type="entry name" value="DUF6451"/>
</dbReference>
<dbReference type="AlphaFoldDB" id="A0A183MQR5"/>
<dbReference type="Pfam" id="PF20049">
    <property type="entry name" value="DUF6451"/>
    <property type="match status" value="1"/>
</dbReference>
<accession>A0A183MQR5</accession>
<sequence>MKTSTYEGKHWIQWTSRMQLDDLDFADDLALLSHTQQQIQQKTTSVAAASTAVSLNINEGTSKIPNTTQHNTTCTNRMTLDGESLEDVNTFTYLASIIDEHGGSDADVKARIVRARAAYPQLKNTWDSKQLSTNTTVRIFNTNVKTFLLYVVETWRIRKPSSRRYKCL</sequence>
<protein>
    <submittedName>
        <fullName evidence="1">Uncharacterized protein</fullName>
    </submittedName>
</protein>
<dbReference type="PANTHER" id="PTHR47027:SF25">
    <property type="entry name" value="REVERSE TRANSCRIPTASE DOMAIN-CONTAINING PROTEIN"/>
    <property type="match status" value="1"/>
</dbReference>